<accession>A0ABZ1Z0T0</accession>
<name>A0ABZ1Z0T0_9NOCA</name>
<evidence type="ECO:0000313" key="4">
    <source>
        <dbReference type="EMBL" id="WUV48011.1"/>
    </source>
</evidence>
<dbReference type="Gene3D" id="1.20.1260.20">
    <property type="entry name" value="PPE superfamily"/>
    <property type="match status" value="1"/>
</dbReference>
<dbReference type="InterPro" id="IPR038332">
    <property type="entry name" value="PPE_sf"/>
</dbReference>
<dbReference type="Pfam" id="PF00823">
    <property type="entry name" value="PPE"/>
    <property type="match status" value="1"/>
</dbReference>
<feature type="domain" description="PPE" evidence="3">
    <location>
        <begin position="14"/>
        <end position="177"/>
    </location>
</feature>
<organism evidence="4 5">
    <name type="scientific">Nocardia vinacea</name>
    <dbReference type="NCBI Taxonomy" id="96468"/>
    <lineage>
        <taxon>Bacteria</taxon>
        <taxon>Bacillati</taxon>
        <taxon>Actinomycetota</taxon>
        <taxon>Actinomycetes</taxon>
        <taxon>Mycobacteriales</taxon>
        <taxon>Nocardiaceae</taxon>
        <taxon>Nocardia</taxon>
    </lineage>
</organism>
<evidence type="ECO:0000256" key="2">
    <source>
        <dbReference type="SAM" id="MobiDB-lite"/>
    </source>
</evidence>
<dbReference type="EMBL" id="CP109441">
    <property type="protein sequence ID" value="WUV48011.1"/>
    <property type="molecule type" value="Genomic_DNA"/>
</dbReference>
<evidence type="ECO:0000259" key="3">
    <source>
        <dbReference type="Pfam" id="PF00823"/>
    </source>
</evidence>
<protein>
    <submittedName>
        <fullName evidence="4">PPE family protein</fullName>
    </submittedName>
</protein>
<proteinExistence type="inferred from homology"/>
<comment type="similarity">
    <text evidence="1">Belongs to the mycobacterial PPE family.</text>
</comment>
<sequence>MIEPPKAGFTGVVWEARPTEQLAQDLTRDASTAPLTDAATGWSKLAASFGAAALDYDRIITTIRESWRSTQSEAVIARITTLRDWIQDAATAAATNATRVANQIVAYEVALAAMPHVEELAVLEETRRNLERLGALLGAPLVATAADTETEQDAAKAAAARIMRSYEEATEPLATAWQQTPPPVIVSDTAVADQEAGADQRATAQAGTGIPPMPHLGTISVPRAMTAYRTPVVTPVSGPPEPVPVQASSVQPDTAANRMAPAAMAPATAADAERTVRGGVASDARPGDAAAFEAGLQAAPAVLGVPEQAPPPAANSPDTSAAHGPGIGPRRADAS</sequence>
<dbReference type="Proteomes" id="UP001432062">
    <property type="component" value="Chromosome"/>
</dbReference>
<evidence type="ECO:0000313" key="5">
    <source>
        <dbReference type="Proteomes" id="UP001432062"/>
    </source>
</evidence>
<evidence type="ECO:0000256" key="1">
    <source>
        <dbReference type="ARBA" id="ARBA00010652"/>
    </source>
</evidence>
<dbReference type="RefSeq" id="WP_329412289.1">
    <property type="nucleotide sequence ID" value="NZ_CP109441.1"/>
</dbReference>
<reference evidence="4" key="1">
    <citation type="submission" date="2022-10" db="EMBL/GenBank/DDBJ databases">
        <title>The complete genomes of actinobacterial strains from the NBC collection.</title>
        <authorList>
            <person name="Joergensen T.S."/>
            <person name="Alvarez Arevalo M."/>
            <person name="Sterndorff E.B."/>
            <person name="Faurdal D."/>
            <person name="Vuksanovic O."/>
            <person name="Mourched A.-S."/>
            <person name="Charusanti P."/>
            <person name="Shaw S."/>
            <person name="Blin K."/>
            <person name="Weber T."/>
        </authorList>
    </citation>
    <scope>NUCLEOTIDE SEQUENCE</scope>
    <source>
        <strain evidence="4">NBC_01482</strain>
    </source>
</reference>
<dbReference type="SUPFAM" id="SSF140459">
    <property type="entry name" value="PE/PPE dimer-like"/>
    <property type="match status" value="1"/>
</dbReference>
<dbReference type="InterPro" id="IPR000030">
    <property type="entry name" value="PPE_dom"/>
</dbReference>
<gene>
    <name evidence="4" type="ORF">OG563_07315</name>
</gene>
<feature type="region of interest" description="Disordered" evidence="2">
    <location>
        <begin position="302"/>
        <end position="335"/>
    </location>
</feature>
<keyword evidence="5" id="KW-1185">Reference proteome</keyword>